<dbReference type="InterPro" id="IPR003838">
    <property type="entry name" value="ABC3_permease_C"/>
</dbReference>
<evidence type="ECO:0000256" key="4">
    <source>
        <dbReference type="ARBA" id="ARBA00022989"/>
    </source>
</evidence>
<dbReference type="GO" id="GO:0022857">
    <property type="term" value="F:transmembrane transporter activity"/>
    <property type="evidence" value="ECO:0007669"/>
    <property type="project" value="TreeGrafter"/>
</dbReference>
<evidence type="ECO:0000256" key="3">
    <source>
        <dbReference type="ARBA" id="ARBA00022692"/>
    </source>
</evidence>
<evidence type="ECO:0000256" key="6">
    <source>
        <dbReference type="ARBA" id="ARBA00038076"/>
    </source>
</evidence>
<evidence type="ECO:0000256" key="7">
    <source>
        <dbReference type="SAM" id="Phobius"/>
    </source>
</evidence>
<dbReference type="STRING" id="1797298.A2988_04520"/>
<keyword evidence="2" id="KW-1003">Cell membrane</keyword>
<dbReference type="EMBL" id="MEYS01000001">
    <property type="protein sequence ID" value="OGD34731.1"/>
    <property type="molecule type" value="Genomic_DNA"/>
</dbReference>
<organism evidence="10 11">
    <name type="scientific">Candidatus Azambacteria bacterium RIFCSPLOWO2_01_FULL_46_25</name>
    <dbReference type="NCBI Taxonomy" id="1797298"/>
    <lineage>
        <taxon>Bacteria</taxon>
        <taxon>Candidatus Azamiibacteriota</taxon>
    </lineage>
</organism>
<evidence type="ECO:0000259" key="9">
    <source>
        <dbReference type="Pfam" id="PF12704"/>
    </source>
</evidence>
<keyword evidence="4 7" id="KW-1133">Transmembrane helix</keyword>
<dbReference type="PANTHER" id="PTHR30572">
    <property type="entry name" value="MEMBRANE COMPONENT OF TRANSPORTER-RELATED"/>
    <property type="match status" value="1"/>
</dbReference>
<evidence type="ECO:0000256" key="5">
    <source>
        <dbReference type="ARBA" id="ARBA00023136"/>
    </source>
</evidence>
<protein>
    <recommendedName>
        <fullName evidence="12">ABC3 transporter permease protein domain-containing protein</fullName>
    </recommendedName>
</protein>
<accession>A0A1F5BVV0</accession>
<comment type="similarity">
    <text evidence="6">Belongs to the ABC-4 integral membrane protein family.</text>
</comment>
<evidence type="ECO:0000256" key="1">
    <source>
        <dbReference type="ARBA" id="ARBA00004651"/>
    </source>
</evidence>
<reference evidence="10 11" key="1">
    <citation type="journal article" date="2016" name="Nat. Commun.">
        <title>Thousands of microbial genomes shed light on interconnected biogeochemical processes in an aquifer system.</title>
        <authorList>
            <person name="Anantharaman K."/>
            <person name="Brown C.T."/>
            <person name="Hug L.A."/>
            <person name="Sharon I."/>
            <person name="Castelle C.J."/>
            <person name="Probst A.J."/>
            <person name="Thomas B.C."/>
            <person name="Singh A."/>
            <person name="Wilkins M.J."/>
            <person name="Karaoz U."/>
            <person name="Brodie E.L."/>
            <person name="Williams K.H."/>
            <person name="Hubbard S.S."/>
            <person name="Banfield J.F."/>
        </authorList>
    </citation>
    <scope>NUCLEOTIDE SEQUENCE [LARGE SCALE GENOMIC DNA]</scope>
</reference>
<keyword evidence="3 7" id="KW-0812">Transmembrane</keyword>
<proteinExistence type="inferred from homology"/>
<evidence type="ECO:0008006" key="12">
    <source>
        <dbReference type="Google" id="ProtNLM"/>
    </source>
</evidence>
<dbReference type="AlphaFoldDB" id="A0A1F5BVV0"/>
<feature type="domain" description="ABC3 transporter permease C-terminal" evidence="8">
    <location>
        <begin position="256"/>
        <end position="380"/>
    </location>
</feature>
<comment type="subcellular location">
    <subcellularLocation>
        <location evidence="1">Cell membrane</location>
        <topology evidence="1">Multi-pass membrane protein</topology>
    </subcellularLocation>
</comment>
<evidence type="ECO:0000256" key="2">
    <source>
        <dbReference type="ARBA" id="ARBA00022475"/>
    </source>
</evidence>
<dbReference type="PANTHER" id="PTHR30572:SF4">
    <property type="entry name" value="ABC TRANSPORTER PERMEASE YTRF"/>
    <property type="match status" value="1"/>
</dbReference>
<dbReference type="InterPro" id="IPR025857">
    <property type="entry name" value="MacB_PCD"/>
</dbReference>
<evidence type="ECO:0000313" key="10">
    <source>
        <dbReference type="EMBL" id="OGD34731.1"/>
    </source>
</evidence>
<sequence>MFKTRKMRTFLTIMGIGIGIGAILFLVSLGYGLQRALISQITSSDALLSLDVVQGEKAVLTINNDVIAKIREFPQVKEIAPMVSLRGQILYESTTADAVANIASTDFLRFSNLKFSGGDIFDENKNEIIISSAVTRVLSIENPIAIIGKEISLSFLAVRVLENGQEELDLVPQAGTFMVKGVVDDDSSSFLFFPLERATGITLDAYSQLKVRVNQTADLDVIRNKILDMGFSVAALSDVIDQANKIFGILQIILAIFGMVALVVSAIGMFNTMTIALMERTHEVGIMKALGAARKDIMFMFLTESIIMGFLGGVIGIIVGVASGKIFNLILNILARNLGGNAIDIFYTPLWFAVTIIVFSTFVGLLTGVWPARRAAHLNPLEAVKYK</sequence>
<comment type="caution">
    <text evidence="10">The sequence shown here is derived from an EMBL/GenBank/DDBJ whole genome shotgun (WGS) entry which is preliminary data.</text>
</comment>
<feature type="transmembrane region" description="Helical" evidence="7">
    <location>
        <begin position="12"/>
        <end position="33"/>
    </location>
</feature>
<gene>
    <name evidence="10" type="ORF">A2988_04520</name>
</gene>
<dbReference type="InterPro" id="IPR050250">
    <property type="entry name" value="Macrolide_Exporter_MacB"/>
</dbReference>
<dbReference type="GO" id="GO:0005886">
    <property type="term" value="C:plasma membrane"/>
    <property type="evidence" value="ECO:0007669"/>
    <property type="project" value="UniProtKB-SubCell"/>
</dbReference>
<feature type="transmembrane region" description="Helical" evidence="7">
    <location>
        <begin position="246"/>
        <end position="270"/>
    </location>
</feature>
<feature type="transmembrane region" description="Helical" evidence="7">
    <location>
        <begin position="297"/>
        <end position="330"/>
    </location>
</feature>
<dbReference type="Proteomes" id="UP000176650">
    <property type="component" value="Unassembled WGS sequence"/>
</dbReference>
<dbReference type="Pfam" id="PF12704">
    <property type="entry name" value="MacB_PCD"/>
    <property type="match status" value="1"/>
</dbReference>
<keyword evidence="5 7" id="KW-0472">Membrane</keyword>
<feature type="transmembrane region" description="Helical" evidence="7">
    <location>
        <begin position="350"/>
        <end position="370"/>
    </location>
</feature>
<feature type="domain" description="MacB-like periplasmic core" evidence="9">
    <location>
        <begin position="9"/>
        <end position="226"/>
    </location>
</feature>
<evidence type="ECO:0000259" key="8">
    <source>
        <dbReference type="Pfam" id="PF02687"/>
    </source>
</evidence>
<evidence type="ECO:0000313" key="11">
    <source>
        <dbReference type="Proteomes" id="UP000176650"/>
    </source>
</evidence>
<name>A0A1F5BVV0_9BACT</name>
<dbReference type="Pfam" id="PF02687">
    <property type="entry name" value="FtsX"/>
    <property type="match status" value="1"/>
</dbReference>